<dbReference type="Gene3D" id="2.40.30.10">
    <property type="entry name" value="Translation factors"/>
    <property type="match status" value="2"/>
</dbReference>
<evidence type="ECO:0000256" key="11">
    <source>
        <dbReference type="ARBA" id="ARBA00022917"/>
    </source>
</evidence>
<comment type="subcellular location">
    <subcellularLocation>
        <location evidence="4">Cytoplasm</location>
    </subcellularLocation>
    <subcellularLocation>
        <location evidence="3">Nucleus</location>
    </subcellularLocation>
</comment>
<dbReference type="SUPFAM" id="SSF52540">
    <property type="entry name" value="P-loop containing nucleoside triphosphate hydrolases"/>
    <property type="match status" value="1"/>
</dbReference>
<dbReference type="GO" id="GO:0003924">
    <property type="term" value="F:GTPase activity"/>
    <property type="evidence" value="ECO:0007669"/>
    <property type="project" value="InterPro"/>
</dbReference>
<dbReference type="CDD" id="cd01889">
    <property type="entry name" value="SelB_euk"/>
    <property type="match status" value="1"/>
</dbReference>
<dbReference type="InterPro" id="IPR000795">
    <property type="entry name" value="T_Tr_GTP-bd_dom"/>
</dbReference>
<dbReference type="CDD" id="cd03696">
    <property type="entry name" value="SelB_II"/>
    <property type="match status" value="1"/>
</dbReference>
<dbReference type="SUPFAM" id="SSF50447">
    <property type="entry name" value="Translation proteins"/>
    <property type="match status" value="1"/>
</dbReference>
<evidence type="ECO:0000256" key="12">
    <source>
        <dbReference type="ARBA" id="ARBA00023134"/>
    </source>
</evidence>
<dbReference type="GO" id="GO:0001514">
    <property type="term" value="P:selenocysteine incorporation"/>
    <property type="evidence" value="ECO:0007669"/>
    <property type="project" value="UniProtKB-ARBA"/>
</dbReference>
<keyword evidence="6" id="KW-0488">Methylation</keyword>
<evidence type="ECO:0000256" key="15">
    <source>
        <dbReference type="ARBA" id="ARBA00054716"/>
    </source>
</evidence>
<dbReference type="FunFam" id="3.40.50.300:FF:000900">
    <property type="entry name" value="Eukaryotic elongation factor, selenocysteine-tRNA-specific"/>
    <property type="match status" value="1"/>
</dbReference>
<evidence type="ECO:0000256" key="10">
    <source>
        <dbReference type="ARBA" id="ARBA00022801"/>
    </source>
</evidence>
<evidence type="ECO:0000313" key="19">
    <source>
        <dbReference type="EMBL" id="CAD5111445.1"/>
    </source>
</evidence>
<dbReference type="InterPro" id="IPR009000">
    <property type="entry name" value="Transl_B-barrel_sf"/>
</dbReference>
<dbReference type="InterPro" id="IPR027417">
    <property type="entry name" value="P-loop_NTPase"/>
</dbReference>
<dbReference type="PROSITE" id="PS51722">
    <property type="entry name" value="G_TR_2"/>
    <property type="match status" value="1"/>
</dbReference>
<evidence type="ECO:0000256" key="4">
    <source>
        <dbReference type="ARBA" id="ARBA00004496"/>
    </source>
</evidence>
<keyword evidence="11" id="KW-0648">Protein biosynthesis</keyword>
<proteinExistence type="predicted"/>
<comment type="cofactor">
    <cofactor evidence="2">
        <name>Mg(2+)</name>
        <dbReference type="ChEBI" id="CHEBI:18420"/>
    </cofactor>
</comment>
<dbReference type="PRINTS" id="PR00315">
    <property type="entry name" value="ELONGATNFCT"/>
</dbReference>
<dbReference type="PANTHER" id="PTHR43721:SF11">
    <property type="entry name" value="SELENOCYSTEINE-SPECIFIC ELONGATION FACTOR"/>
    <property type="match status" value="1"/>
</dbReference>
<dbReference type="EMBL" id="CAJFCJ010000001">
    <property type="protein sequence ID" value="CAD5111445.1"/>
    <property type="molecule type" value="Genomic_DNA"/>
</dbReference>
<keyword evidence="10" id="KW-0378">Hydrolase</keyword>
<keyword evidence="20" id="KW-1185">Reference proteome</keyword>
<dbReference type="OrthoDB" id="2067at2759"/>
<dbReference type="Pfam" id="PF03144">
    <property type="entry name" value="GTP_EFTU_D2"/>
    <property type="match status" value="1"/>
</dbReference>
<dbReference type="Pfam" id="PF21131">
    <property type="entry name" value="eEFSec_4th"/>
    <property type="match status" value="1"/>
</dbReference>
<dbReference type="InterPro" id="IPR049394">
    <property type="entry name" value="eEFSec_C"/>
</dbReference>
<dbReference type="Proteomes" id="UP000549394">
    <property type="component" value="Unassembled WGS sequence"/>
</dbReference>
<dbReference type="GO" id="GO:0003746">
    <property type="term" value="F:translation elongation factor activity"/>
    <property type="evidence" value="ECO:0007669"/>
    <property type="project" value="TreeGrafter"/>
</dbReference>
<dbReference type="Gene3D" id="3.40.50.300">
    <property type="entry name" value="P-loop containing nucleotide triphosphate hydrolases"/>
    <property type="match status" value="1"/>
</dbReference>
<dbReference type="InterPro" id="IPR050055">
    <property type="entry name" value="EF-Tu_GTPase"/>
</dbReference>
<evidence type="ECO:0000256" key="17">
    <source>
        <dbReference type="ARBA" id="ARBA00082387"/>
    </source>
</evidence>
<evidence type="ECO:0000256" key="5">
    <source>
        <dbReference type="ARBA" id="ARBA00015953"/>
    </source>
</evidence>
<keyword evidence="12" id="KW-0342">GTP-binding</keyword>
<dbReference type="GO" id="GO:0005737">
    <property type="term" value="C:cytoplasm"/>
    <property type="evidence" value="ECO:0007669"/>
    <property type="project" value="UniProtKB-SubCell"/>
</dbReference>
<dbReference type="GO" id="GO:0005634">
    <property type="term" value="C:nucleus"/>
    <property type="evidence" value="ECO:0007669"/>
    <property type="project" value="UniProtKB-SubCell"/>
</dbReference>
<organism evidence="19 20">
    <name type="scientific">Dimorphilus gyrociliatus</name>
    <dbReference type="NCBI Taxonomy" id="2664684"/>
    <lineage>
        <taxon>Eukaryota</taxon>
        <taxon>Metazoa</taxon>
        <taxon>Spiralia</taxon>
        <taxon>Lophotrochozoa</taxon>
        <taxon>Annelida</taxon>
        <taxon>Polychaeta</taxon>
        <taxon>Polychaeta incertae sedis</taxon>
        <taxon>Dinophilidae</taxon>
        <taxon>Dimorphilus</taxon>
    </lineage>
</organism>
<dbReference type="InterPro" id="IPR005225">
    <property type="entry name" value="Small_GTP-bd"/>
</dbReference>
<comment type="caution">
    <text evidence="19">The sequence shown here is derived from an EMBL/GenBank/DDBJ whole genome shotgun (WGS) entry which is preliminary data.</text>
</comment>
<dbReference type="PANTHER" id="PTHR43721">
    <property type="entry name" value="ELONGATION FACTOR TU-RELATED"/>
    <property type="match status" value="1"/>
</dbReference>
<evidence type="ECO:0000256" key="6">
    <source>
        <dbReference type="ARBA" id="ARBA00022481"/>
    </source>
</evidence>
<reference evidence="19 20" key="1">
    <citation type="submission" date="2020-08" db="EMBL/GenBank/DDBJ databases">
        <authorList>
            <person name="Hejnol A."/>
        </authorList>
    </citation>
    <scope>NUCLEOTIDE SEQUENCE [LARGE SCALE GENOMIC DNA]</scope>
</reference>
<evidence type="ECO:0000256" key="13">
    <source>
        <dbReference type="ARBA" id="ARBA00023242"/>
    </source>
</evidence>
<keyword evidence="9" id="KW-0547">Nucleotide-binding</keyword>
<evidence type="ECO:0000256" key="8">
    <source>
        <dbReference type="ARBA" id="ARBA00022553"/>
    </source>
</evidence>
<feature type="domain" description="Tr-type G" evidence="18">
    <location>
        <begin position="9"/>
        <end position="206"/>
    </location>
</feature>
<dbReference type="InterPro" id="IPR004161">
    <property type="entry name" value="EFTu-like_2"/>
</dbReference>
<comment type="cofactor">
    <cofactor evidence="1">
        <name>Mn(2+)</name>
        <dbReference type="ChEBI" id="CHEBI:29035"/>
    </cofactor>
</comment>
<comment type="function">
    <text evidence="15">Translation factor required for the incorporation of the rare amino acid selenocysteine encoded by UGA codons. Replaces the eRF1-eRF3-GTP ternary complex for the insertion of selenocysteine directed by the UGA codon. Insertion of selenocysteine at UGA codons is mediated by SECISBP2 and EEFSEC: SECISBP2 (1) specifically binds the SECIS sequence once the 80S ribosome encounters an in-frame UGA codon and (2) contacts the RPS27A/eS31 of the 40S ribosome before ribosome stalling. (3) GTP-bound EEFSEC then delivers selenocysteinyl-tRNA(Sec) to the 80S ribosome and adopts a preaccommodated state conformation. (4) After GTP hydrolysis, EEFSEC dissociates from the assembly, selenocysteinyl-tRNA(Sec) accommodates, and peptide bond synthesis and selenoprotein elongation occur.</text>
</comment>
<keyword evidence="7" id="KW-0963">Cytoplasm</keyword>
<dbReference type="InterPro" id="IPR049393">
    <property type="entry name" value="eEFSec_III"/>
</dbReference>
<evidence type="ECO:0000256" key="2">
    <source>
        <dbReference type="ARBA" id="ARBA00001946"/>
    </source>
</evidence>
<accession>A0A7I8V7C7</accession>
<dbReference type="FunFam" id="2.40.30.10:FF:000052">
    <property type="entry name" value="Selenocysteine-specific elongation factor EF-Sec"/>
    <property type="match status" value="1"/>
</dbReference>
<dbReference type="NCBIfam" id="TIGR00231">
    <property type="entry name" value="small_GTP"/>
    <property type="match status" value="1"/>
</dbReference>
<keyword evidence="13" id="KW-0539">Nucleus</keyword>
<dbReference type="Pfam" id="PF21208">
    <property type="entry name" value="euk_SelB_III"/>
    <property type="match status" value="1"/>
</dbReference>
<keyword evidence="8" id="KW-0597">Phosphoprotein</keyword>
<comment type="catalytic activity">
    <reaction evidence="14">
        <text>GTP + H2O = GDP + phosphate + H(+)</text>
        <dbReference type="Rhea" id="RHEA:19669"/>
        <dbReference type="ChEBI" id="CHEBI:15377"/>
        <dbReference type="ChEBI" id="CHEBI:15378"/>
        <dbReference type="ChEBI" id="CHEBI:37565"/>
        <dbReference type="ChEBI" id="CHEBI:43474"/>
        <dbReference type="ChEBI" id="CHEBI:58189"/>
    </reaction>
    <physiologicalReaction direction="left-to-right" evidence="14">
        <dbReference type="Rhea" id="RHEA:19670"/>
    </physiologicalReaction>
</comment>
<evidence type="ECO:0000256" key="14">
    <source>
        <dbReference type="ARBA" id="ARBA00049117"/>
    </source>
</evidence>
<sequence>MAASEKKKFLNFNVGVLGHVDSGKTSLAKILSSIASTASFDKNPQSRERGITLDLGFSSFIVEPPDHLQQLELEKFQFTLVDCPGHASLIRTIMGGAQIIDLMMLVVDVTKGIQTQTAECLIIGQITCDKMIVVLNKIDLLDESKRQAIIDKMTKRIQKTLEPTKFAGSSIVSVSAKPGGPESTDTSGINIQGLIDTLKSNAFSPKRSTTGPFIYAVDHCFLIKGQGTVMTGTILSGKVSVNDQIEIPALKEVKKVKSMQMFKKPIEKAIQGDRIGLCVTQFDPKLLERGLVCSINALPTIDAAIVDIKKIQYYKGSVQTKSKFHITVGYETVMGNLTFFSESNHNNDEGKVDSKFTFDSEYKYEEELLDVGKQYLLVEFERPVICSADSYIIGSRLDTDVHANICRLAFYGSLVKTFGPNYSKDLEALKIFKWKQRQGVVERKTDDYTVVCNGLFKKESNIEAFRNLKVELSTGEKGVIESSFGQSGKFKVRLSDGLKEETSELISSKKKKQEAHNEIVRVNLKFKRYIYDSKKRMIQT</sequence>
<evidence type="ECO:0000256" key="16">
    <source>
        <dbReference type="ARBA" id="ARBA00076506"/>
    </source>
</evidence>
<evidence type="ECO:0000256" key="1">
    <source>
        <dbReference type="ARBA" id="ARBA00001936"/>
    </source>
</evidence>
<evidence type="ECO:0000256" key="9">
    <source>
        <dbReference type="ARBA" id="ARBA00022741"/>
    </source>
</evidence>
<protein>
    <recommendedName>
        <fullName evidence="5">Selenocysteine-specific elongation factor</fullName>
    </recommendedName>
    <alternativeName>
        <fullName evidence="17">Elongation factor sec</fullName>
    </alternativeName>
    <alternativeName>
        <fullName evidence="16">Eukaryotic elongation factor, selenocysteine-tRNA-specific</fullName>
    </alternativeName>
</protein>
<dbReference type="Pfam" id="PF00009">
    <property type="entry name" value="GTP_EFTU"/>
    <property type="match status" value="1"/>
</dbReference>
<evidence type="ECO:0000256" key="7">
    <source>
        <dbReference type="ARBA" id="ARBA00022490"/>
    </source>
</evidence>
<dbReference type="GO" id="GO:0005525">
    <property type="term" value="F:GTP binding"/>
    <property type="evidence" value="ECO:0007669"/>
    <property type="project" value="UniProtKB-KW"/>
</dbReference>
<dbReference type="AlphaFoldDB" id="A0A7I8V7C7"/>
<evidence type="ECO:0000256" key="3">
    <source>
        <dbReference type="ARBA" id="ARBA00004123"/>
    </source>
</evidence>
<evidence type="ECO:0000313" key="20">
    <source>
        <dbReference type="Proteomes" id="UP000549394"/>
    </source>
</evidence>
<name>A0A7I8V7C7_9ANNE</name>
<gene>
    <name evidence="19" type="ORF">DGYR_LOCUS739</name>
</gene>
<dbReference type="CDD" id="cd04094">
    <property type="entry name" value="eSelB_III"/>
    <property type="match status" value="1"/>
</dbReference>
<evidence type="ECO:0000259" key="18">
    <source>
        <dbReference type="PROSITE" id="PS51722"/>
    </source>
</evidence>